<sequence length="270" mass="29881">MLLNLRKLYMNIVKKSQTVTTSRPDTTSTTALDIDCAGESSRGSASITHHCRTCTCNQSLTVRNEISGHKSLSATESEATNTSSSSNRSVDSQDDEEGIISNDCSKQLNFKEEAIIYDEEQLERSRMNAASVCTPKHENKSDIKEKNNIFLEQDVPVIYDENQLNLGRSPIVEEKSLTQDLSAGSMQNNERLKQNRTNVACAFPSEYEKGLANNNEKIQNVEKNMPVLYDENQLNMSGGGSVVKGVAFDSEGARFDPHLATSLAEHIRPL</sequence>
<dbReference type="EMBL" id="BGZK01000259">
    <property type="protein sequence ID" value="GBP32418.1"/>
    <property type="molecule type" value="Genomic_DNA"/>
</dbReference>
<comment type="caution">
    <text evidence="2">The sequence shown here is derived from an EMBL/GenBank/DDBJ whole genome shotgun (WGS) entry which is preliminary data.</text>
</comment>
<feature type="region of interest" description="Disordered" evidence="1">
    <location>
        <begin position="71"/>
        <end position="98"/>
    </location>
</feature>
<dbReference type="Proteomes" id="UP000299102">
    <property type="component" value="Unassembled WGS sequence"/>
</dbReference>
<name>A0A4C1V0W5_EUMVA</name>
<organism evidence="2 3">
    <name type="scientific">Eumeta variegata</name>
    <name type="common">Bagworm moth</name>
    <name type="synonym">Eumeta japonica</name>
    <dbReference type="NCBI Taxonomy" id="151549"/>
    <lineage>
        <taxon>Eukaryota</taxon>
        <taxon>Metazoa</taxon>
        <taxon>Ecdysozoa</taxon>
        <taxon>Arthropoda</taxon>
        <taxon>Hexapoda</taxon>
        <taxon>Insecta</taxon>
        <taxon>Pterygota</taxon>
        <taxon>Neoptera</taxon>
        <taxon>Endopterygota</taxon>
        <taxon>Lepidoptera</taxon>
        <taxon>Glossata</taxon>
        <taxon>Ditrysia</taxon>
        <taxon>Tineoidea</taxon>
        <taxon>Psychidae</taxon>
        <taxon>Oiketicinae</taxon>
        <taxon>Eumeta</taxon>
    </lineage>
</organism>
<evidence type="ECO:0000313" key="2">
    <source>
        <dbReference type="EMBL" id="GBP32418.1"/>
    </source>
</evidence>
<feature type="compositionally biased region" description="Low complexity" evidence="1">
    <location>
        <begin position="73"/>
        <end position="87"/>
    </location>
</feature>
<dbReference type="OrthoDB" id="7493094at2759"/>
<evidence type="ECO:0000256" key="1">
    <source>
        <dbReference type="SAM" id="MobiDB-lite"/>
    </source>
</evidence>
<evidence type="ECO:0000313" key="3">
    <source>
        <dbReference type="Proteomes" id="UP000299102"/>
    </source>
</evidence>
<dbReference type="AlphaFoldDB" id="A0A4C1V0W5"/>
<keyword evidence="3" id="KW-1185">Reference proteome</keyword>
<proteinExistence type="predicted"/>
<protein>
    <submittedName>
        <fullName evidence="2">Uncharacterized protein</fullName>
    </submittedName>
</protein>
<reference evidence="2 3" key="1">
    <citation type="journal article" date="2019" name="Commun. Biol.">
        <title>The bagworm genome reveals a unique fibroin gene that provides high tensile strength.</title>
        <authorList>
            <person name="Kono N."/>
            <person name="Nakamura H."/>
            <person name="Ohtoshi R."/>
            <person name="Tomita M."/>
            <person name="Numata K."/>
            <person name="Arakawa K."/>
        </authorList>
    </citation>
    <scope>NUCLEOTIDE SEQUENCE [LARGE SCALE GENOMIC DNA]</scope>
</reference>
<gene>
    <name evidence="2" type="ORF">EVAR_81225_1</name>
</gene>
<accession>A0A4C1V0W5</accession>